<keyword evidence="1 3" id="KW-0456">Lyase</keyword>
<dbReference type="InterPro" id="IPR036908">
    <property type="entry name" value="RlpA-like_sf"/>
</dbReference>
<dbReference type="SUPFAM" id="SSF50685">
    <property type="entry name" value="Barwin-like endoglucanases"/>
    <property type="match status" value="1"/>
</dbReference>
<dbReference type="NCBIfam" id="TIGR00413">
    <property type="entry name" value="rlpA"/>
    <property type="match status" value="1"/>
</dbReference>
<accession>A0ABZ0HNU3</accession>
<evidence type="ECO:0000313" key="6">
    <source>
        <dbReference type="EMBL" id="WOJ88069.1"/>
    </source>
</evidence>
<organism evidence="6 7">
    <name type="scientific">Methylocapsa polymorpha</name>
    <dbReference type="NCBI Taxonomy" id="3080828"/>
    <lineage>
        <taxon>Bacteria</taxon>
        <taxon>Pseudomonadati</taxon>
        <taxon>Pseudomonadota</taxon>
        <taxon>Alphaproteobacteria</taxon>
        <taxon>Hyphomicrobiales</taxon>
        <taxon>Beijerinckiaceae</taxon>
        <taxon>Methylocapsa</taxon>
    </lineage>
</organism>
<evidence type="ECO:0000256" key="1">
    <source>
        <dbReference type="ARBA" id="ARBA00023239"/>
    </source>
</evidence>
<dbReference type="CDD" id="cd22268">
    <property type="entry name" value="DPBB_RlpA-like"/>
    <property type="match status" value="1"/>
</dbReference>
<dbReference type="Gene3D" id="2.40.40.10">
    <property type="entry name" value="RlpA-like domain"/>
    <property type="match status" value="1"/>
</dbReference>
<reference evidence="6 7" key="1">
    <citation type="submission" date="2023-10" db="EMBL/GenBank/DDBJ databases">
        <title>Novel methanotroph of the genus Methylocapsa from a subarctic wetland.</title>
        <authorList>
            <person name="Belova S.E."/>
            <person name="Oshkin I.Y."/>
            <person name="Miroshnikov K."/>
            <person name="Dedysh S.N."/>
        </authorList>
    </citation>
    <scope>NUCLEOTIDE SEQUENCE [LARGE SCALE GENOMIC DNA]</scope>
    <source>
        <strain evidence="6 7">RX1</strain>
    </source>
</reference>
<feature type="domain" description="RlpA-like protein double-psi beta-barrel" evidence="5">
    <location>
        <begin position="45"/>
        <end position="126"/>
    </location>
</feature>
<sequence>MQSSRLRAAFFLEERVLFKATFLLVLSALIWLGLALNLRAETCCASFYGYESGRITASGERFRPGGLTAAHRTLPFGARLLVSANRRSVTVRVNDRGPFIRGRCLDLSQGAASALGLARAGVGVVRITRRG</sequence>
<keyword evidence="2 3" id="KW-0961">Cell wall biogenesis/degradation</keyword>
<dbReference type="PANTHER" id="PTHR34183">
    <property type="entry name" value="ENDOLYTIC PEPTIDOGLYCAN TRANSGLYCOSYLASE RLPA"/>
    <property type="match status" value="1"/>
</dbReference>
<dbReference type="PANTHER" id="PTHR34183:SF8">
    <property type="entry name" value="ENDOLYTIC PEPTIDOGLYCAN TRANSGLYCOSYLASE RLPA-RELATED"/>
    <property type="match status" value="1"/>
</dbReference>
<proteinExistence type="inferred from homology"/>
<name>A0ABZ0HNU3_9HYPH</name>
<dbReference type="Proteomes" id="UP001626536">
    <property type="component" value="Chromosome"/>
</dbReference>
<dbReference type="RefSeq" id="WP_407337507.1">
    <property type="nucleotide sequence ID" value="NZ_CP136862.1"/>
</dbReference>
<gene>
    <name evidence="3" type="primary">rlpA</name>
    <name evidence="6" type="ORF">RZS28_09380</name>
</gene>
<comment type="function">
    <text evidence="3">Lytic transglycosylase with a strong preference for naked glycan strands that lack stem peptides.</text>
</comment>
<evidence type="ECO:0000256" key="4">
    <source>
        <dbReference type="RuleBase" id="RU003495"/>
    </source>
</evidence>
<protein>
    <recommendedName>
        <fullName evidence="3">Endolytic peptidoglycan transglycosylase RlpA</fullName>
        <ecNumber evidence="3">4.2.2.-</ecNumber>
    </recommendedName>
</protein>
<dbReference type="InterPro" id="IPR009009">
    <property type="entry name" value="RlpA-like_DPBB"/>
</dbReference>
<dbReference type="InterPro" id="IPR034718">
    <property type="entry name" value="RlpA"/>
</dbReference>
<comment type="similarity">
    <text evidence="3 4">Belongs to the RlpA family.</text>
</comment>
<dbReference type="HAMAP" id="MF_02071">
    <property type="entry name" value="RlpA"/>
    <property type="match status" value="1"/>
</dbReference>
<evidence type="ECO:0000259" key="5">
    <source>
        <dbReference type="Pfam" id="PF03330"/>
    </source>
</evidence>
<evidence type="ECO:0000256" key="2">
    <source>
        <dbReference type="ARBA" id="ARBA00023316"/>
    </source>
</evidence>
<dbReference type="EMBL" id="CP136862">
    <property type="protein sequence ID" value="WOJ88069.1"/>
    <property type="molecule type" value="Genomic_DNA"/>
</dbReference>
<keyword evidence="7" id="KW-1185">Reference proteome</keyword>
<dbReference type="EC" id="4.2.2.-" evidence="3"/>
<evidence type="ECO:0000256" key="3">
    <source>
        <dbReference type="HAMAP-Rule" id="MF_02071"/>
    </source>
</evidence>
<dbReference type="InterPro" id="IPR012997">
    <property type="entry name" value="RplA"/>
</dbReference>
<evidence type="ECO:0000313" key="7">
    <source>
        <dbReference type="Proteomes" id="UP001626536"/>
    </source>
</evidence>
<dbReference type="Pfam" id="PF03330">
    <property type="entry name" value="DPBB_1"/>
    <property type="match status" value="1"/>
</dbReference>